<dbReference type="Proteomes" id="UP000008229">
    <property type="component" value="Chromosome"/>
</dbReference>
<accession>D3F0X1</accession>
<dbReference type="AlphaFoldDB" id="D3F0X1"/>
<organism evidence="1 2">
    <name type="scientific">Conexibacter woesei (strain DSM 14684 / CCUG 47730 / CIP 108061 / JCM 11494 / NBRC 100937 / ID131577)</name>
    <dbReference type="NCBI Taxonomy" id="469383"/>
    <lineage>
        <taxon>Bacteria</taxon>
        <taxon>Bacillati</taxon>
        <taxon>Actinomycetota</taxon>
        <taxon>Thermoleophilia</taxon>
        <taxon>Solirubrobacterales</taxon>
        <taxon>Conexibacteraceae</taxon>
        <taxon>Conexibacter</taxon>
    </lineage>
</organism>
<evidence type="ECO:0000313" key="2">
    <source>
        <dbReference type="Proteomes" id="UP000008229"/>
    </source>
</evidence>
<reference evidence="2" key="2">
    <citation type="submission" date="2010-01" db="EMBL/GenBank/DDBJ databases">
        <title>The complete genome of Conexibacter woesei DSM 14684.</title>
        <authorList>
            <consortium name="US DOE Joint Genome Institute (JGI-PGF)"/>
            <person name="Lucas S."/>
            <person name="Copeland A."/>
            <person name="Lapidus A."/>
            <person name="Glavina del Rio T."/>
            <person name="Dalin E."/>
            <person name="Tice H."/>
            <person name="Bruce D."/>
            <person name="Goodwin L."/>
            <person name="Pitluck S."/>
            <person name="Kyrpides N."/>
            <person name="Mavromatis K."/>
            <person name="Ivanova N."/>
            <person name="Mikhailova N."/>
            <person name="Chertkov O."/>
            <person name="Brettin T."/>
            <person name="Detter J.C."/>
            <person name="Han C."/>
            <person name="Larimer F."/>
            <person name="Land M."/>
            <person name="Hauser L."/>
            <person name="Markowitz V."/>
            <person name="Cheng J.-F."/>
            <person name="Hugenholtz P."/>
            <person name="Woyke T."/>
            <person name="Wu D."/>
            <person name="Pukall R."/>
            <person name="Steenblock K."/>
            <person name="Schneider S."/>
            <person name="Klenk H.-P."/>
            <person name="Eisen J.A."/>
        </authorList>
    </citation>
    <scope>NUCLEOTIDE SEQUENCE [LARGE SCALE GENOMIC DNA]</scope>
    <source>
        <strain evidence="2">DSM 14684 / CIP 108061 / JCM 11494 / NBRC 100937 / ID131577</strain>
    </source>
</reference>
<dbReference type="KEGG" id="cwo:Cwoe_1619"/>
<dbReference type="STRING" id="469383.Cwoe_1619"/>
<dbReference type="HOGENOM" id="CLU_1213125_0_0_11"/>
<sequence>MPGNRALRRFEPASDEVTPWYVRAAVPGRDVILRGGTAALAAAALVVAGCGGERQDANEKDATYRVSVVGAEFPARQQLAEETEMRIVVKNVDDRTIPNLAATIEAAGEGTETVAFGMLTDQPGVSSRSRPVWVVDDGPLSGDTAYANTWALGPLEPGDEQTFSWRVAAVVPGRYDVTYRLAGGLGGEAKVEQADGKPAAGRFTVDISRKPRQARIAADGTIVREPAR</sequence>
<evidence type="ECO:0000313" key="1">
    <source>
        <dbReference type="EMBL" id="ADB50047.1"/>
    </source>
</evidence>
<keyword evidence="2" id="KW-1185">Reference proteome</keyword>
<name>D3F0X1_CONWI</name>
<proteinExistence type="predicted"/>
<protein>
    <submittedName>
        <fullName evidence="1">Uncharacterized protein</fullName>
    </submittedName>
</protein>
<reference evidence="1 2" key="1">
    <citation type="journal article" date="2010" name="Stand. Genomic Sci.">
        <title>Complete genome sequence of Conexibacter woesei type strain (ID131577).</title>
        <authorList>
            <person name="Pukall R."/>
            <person name="Lapidus A."/>
            <person name="Glavina Del Rio T."/>
            <person name="Copeland A."/>
            <person name="Tice H."/>
            <person name="Cheng J.-F."/>
            <person name="Lucas S."/>
            <person name="Chen F."/>
            <person name="Nolan M."/>
            <person name="Bruce D."/>
            <person name="Goodwin L."/>
            <person name="Pitluck S."/>
            <person name="Mavromatis K."/>
            <person name="Ivanova N."/>
            <person name="Ovchinnikova G."/>
            <person name="Pati A."/>
            <person name="Chen A."/>
            <person name="Palaniappan K."/>
            <person name="Land M."/>
            <person name="Hauser L."/>
            <person name="Chang Y.-J."/>
            <person name="Jeffries C.D."/>
            <person name="Chain P."/>
            <person name="Meincke L."/>
            <person name="Sims D."/>
            <person name="Brettin T."/>
            <person name="Detter J.C."/>
            <person name="Rohde M."/>
            <person name="Goeker M."/>
            <person name="Bristow J."/>
            <person name="Eisen J.A."/>
            <person name="Markowitz V."/>
            <person name="Kyrpides N.C."/>
            <person name="Klenk H.-P."/>
            <person name="Hugenholtz P."/>
        </authorList>
    </citation>
    <scope>NUCLEOTIDE SEQUENCE [LARGE SCALE GENOMIC DNA]</scope>
    <source>
        <strain evidence="2">DSM 14684 / CIP 108061 / JCM 11494 / NBRC 100937 / ID131577</strain>
    </source>
</reference>
<dbReference type="EMBL" id="CP001854">
    <property type="protein sequence ID" value="ADB50047.1"/>
    <property type="molecule type" value="Genomic_DNA"/>
</dbReference>
<gene>
    <name evidence="1" type="ordered locus">Cwoe_1619</name>
</gene>